<dbReference type="PROSITE" id="PS50222">
    <property type="entry name" value="EF_HAND_2"/>
    <property type="match status" value="1"/>
</dbReference>
<dbReference type="Gene3D" id="1.10.238.10">
    <property type="entry name" value="EF-hand"/>
    <property type="match status" value="1"/>
</dbReference>
<dbReference type="SUPFAM" id="SSF47473">
    <property type="entry name" value="EF-hand"/>
    <property type="match status" value="1"/>
</dbReference>
<name>A0ABN9R108_9DINO</name>
<dbReference type="InterPro" id="IPR011992">
    <property type="entry name" value="EF-hand-dom_pair"/>
</dbReference>
<dbReference type="InterPro" id="IPR002048">
    <property type="entry name" value="EF_hand_dom"/>
</dbReference>
<organism evidence="3 4">
    <name type="scientific">Prorocentrum cordatum</name>
    <dbReference type="NCBI Taxonomy" id="2364126"/>
    <lineage>
        <taxon>Eukaryota</taxon>
        <taxon>Sar</taxon>
        <taxon>Alveolata</taxon>
        <taxon>Dinophyceae</taxon>
        <taxon>Prorocentrales</taxon>
        <taxon>Prorocentraceae</taxon>
        <taxon>Prorocentrum</taxon>
    </lineage>
</organism>
<gene>
    <name evidence="3" type="ORF">PCOR1329_LOCUS16687</name>
</gene>
<feature type="domain" description="EF-hand" evidence="2">
    <location>
        <begin position="204"/>
        <end position="239"/>
    </location>
</feature>
<keyword evidence="4" id="KW-1185">Reference proteome</keyword>
<accession>A0ABN9R108</accession>
<reference evidence="3" key="1">
    <citation type="submission" date="2023-10" db="EMBL/GenBank/DDBJ databases">
        <authorList>
            <person name="Chen Y."/>
            <person name="Shah S."/>
            <person name="Dougan E. K."/>
            <person name="Thang M."/>
            <person name="Chan C."/>
        </authorList>
    </citation>
    <scope>NUCLEOTIDE SEQUENCE [LARGE SCALE GENOMIC DNA]</scope>
</reference>
<evidence type="ECO:0000259" key="2">
    <source>
        <dbReference type="PROSITE" id="PS50222"/>
    </source>
</evidence>
<dbReference type="Pfam" id="PF13499">
    <property type="entry name" value="EF-hand_7"/>
    <property type="match status" value="1"/>
</dbReference>
<comment type="caution">
    <text evidence="3">The sequence shown here is derived from an EMBL/GenBank/DDBJ whole genome shotgun (WGS) entry which is preliminary data.</text>
</comment>
<protein>
    <recommendedName>
        <fullName evidence="2">EF-hand domain-containing protein</fullName>
    </recommendedName>
</protein>
<dbReference type="Proteomes" id="UP001189429">
    <property type="component" value="Unassembled WGS sequence"/>
</dbReference>
<proteinExistence type="predicted"/>
<sequence>MEAPRTPGGAQFCGHCSQQLEGAAACPACGWRDPARIPHNCTRCKACSVRGLNFCPNCGAACWNKMQRTAPAVTPLSDDVLALADNPWPRGVEEGSTVCIGCSTRVDLRFCPGCGKEDRTENQTLRLKKSWTNALPSSWADSMRAAAGLRPAAAGPDLGQQALPGEIPEHFLNYYVRLCARATADEDEEGAQHAWDNLSMAVDNEERTVAVAFRMFDKDRSSKLDLEELQFMLQYIGLPSSLEDAEALLRRTDTDSGNNDMSISFEEFLLYVGEMGGCRNLVQGRREQIESRLPFKRRRRRSQENRLLVNSQDPAQAQVVSPEEHSPVRNKSSRLNPGRLAPGSPGGAQGRRTTPPGPQVPS</sequence>
<evidence type="ECO:0000313" key="4">
    <source>
        <dbReference type="Proteomes" id="UP001189429"/>
    </source>
</evidence>
<dbReference type="CDD" id="cd00051">
    <property type="entry name" value="EFh"/>
    <property type="match status" value="1"/>
</dbReference>
<dbReference type="EMBL" id="CAUYUJ010005125">
    <property type="protein sequence ID" value="CAK0812387.1"/>
    <property type="molecule type" value="Genomic_DNA"/>
</dbReference>
<feature type="region of interest" description="Disordered" evidence="1">
    <location>
        <begin position="295"/>
        <end position="362"/>
    </location>
</feature>
<evidence type="ECO:0000313" key="3">
    <source>
        <dbReference type="EMBL" id="CAK0812387.1"/>
    </source>
</evidence>
<feature type="compositionally biased region" description="Polar residues" evidence="1">
    <location>
        <begin position="308"/>
        <end position="319"/>
    </location>
</feature>
<evidence type="ECO:0000256" key="1">
    <source>
        <dbReference type="SAM" id="MobiDB-lite"/>
    </source>
</evidence>